<evidence type="ECO:0000313" key="9">
    <source>
        <dbReference type="EMBL" id="KAF9616784.1"/>
    </source>
</evidence>
<evidence type="ECO:0000256" key="6">
    <source>
        <dbReference type="ARBA" id="ARBA00023242"/>
    </source>
</evidence>
<dbReference type="Pfam" id="PF08312">
    <property type="entry name" value="cwf21"/>
    <property type="match status" value="1"/>
</dbReference>
<dbReference type="GO" id="GO:0006397">
    <property type="term" value="P:mRNA processing"/>
    <property type="evidence" value="ECO:0007669"/>
    <property type="project" value="UniProtKB-KW"/>
</dbReference>
<dbReference type="PANTHER" id="PTHR36562">
    <property type="entry name" value="SERINE/ARGININE REPETITIVE MATRIX 2"/>
    <property type="match status" value="1"/>
</dbReference>
<dbReference type="SMART" id="SM01115">
    <property type="entry name" value="cwf21"/>
    <property type="match status" value="1"/>
</dbReference>
<feature type="compositionally biased region" description="Basic residues" evidence="7">
    <location>
        <begin position="207"/>
        <end position="217"/>
    </location>
</feature>
<dbReference type="EMBL" id="JADFTS010000003">
    <property type="protein sequence ID" value="KAF9616784.1"/>
    <property type="molecule type" value="Genomic_DNA"/>
</dbReference>
<dbReference type="AlphaFoldDB" id="A0A835IGN2"/>
<feature type="region of interest" description="Disordered" evidence="7">
    <location>
        <begin position="190"/>
        <end position="217"/>
    </location>
</feature>
<gene>
    <name evidence="9" type="ORF">IFM89_032337</name>
</gene>
<dbReference type="OrthoDB" id="10267305at2759"/>
<feature type="compositionally biased region" description="Basic and acidic residues" evidence="7">
    <location>
        <begin position="134"/>
        <end position="152"/>
    </location>
</feature>
<organism evidence="9 10">
    <name type="scientific">Coptis chinensis</name>
    <dbReference type="NCBI Taxonomy" id="261450"/>
    <lineage>
        <taxon>Eukaryota</taxon>
        <taxon>Viridiplantae</taxon>
        <taxon>Streptophyta</taxon>
        <taxon>Embryophyta</taxon>
        <taxon>Tracheophyta</taxon>
        <taxon>Spermatophyta</taxon>
        <taxon>Magnoliopsida</taxon>
        <taxon>Ranunculales</taxon>
        <taxon>Ranunculaceae</taxon>
        <taxon>Coptidoideae</taxon>
        <taxon>Coptis</taxon>
    </lineage>
</organism>
<dbReference type="InterPro" id="IPR013170">
    <property type="entry name" value="mRNA_splic_Cwf21_dom"/>
</dbReference>
<evidence type="ECO:0000259" key="8">
    <source>
        <dbReference type="SMART" id="SM01115"/>
    </source>
</evidence>
<evidence type="ECO:0000256" key="4">
    <source>
        <dbReference type="ARBA" id="ARBA00022728"/>
    </source>
</evidence>
<keyword evidence="6" id="KW-0539">Nucleus</keyword>
<protein>
    <recommendedName>
        <fullName evidence="8">CWF21 domain-containing protein</fullName>
    </recommendedName>
</protein>
<evidence type="ECO:0000256" key="5">
    <source>
        <dbReference type="ARBA" id="ARBA00023187"/>
    </source>
</evidence>
<dbReference type="PANTHER" id="PTHR36562:SF5">
    <property type="entry name" value="SERINE_ARGININE REPETITIVE MATRIX 2"/>
    <property type="match status" value="1"/>
</dbReference>
<evidence type="ECO:0000256" key="7">
    <source>
        <dbReference type="SAM" id="MobiDB-lite"/>
    </source>
</evidence>
<evidence type="ECO:0000256" key="1">
    <source>
        <dbReference type="ARBA" id="ARBA00004123"/>
    </source>
</evidence>
<evidence type="ECO:0000313" key="10">
    <source>
        <dbReference type="Proteomes" id="UP000631114"/>
    </source>
</evidence>
<keyword evidence="5" id="KW-0508">mRNA splicing</keyword>
<comment type="subcellular location">
    <subcellularLocation>
        <location evidence="1">Nucleus</location>
    </subcellularLocation>
</comment>
<feature type="region of interest" description="Disordered" evidence="7">
    <location>
        <begin position="132"/>
        <end position="152"/>
    </location>
</feature>
<dbReference type="CDD" id="cd21373">
    <property type="entry name" value="cwf21_SRRM2-like"/>
    <property type="match status" value="1"/>
</dbReference>
<keyword evidence="10" id="KW-1185">Reference proteome</keyword>
<proteinExistence type="inferred from homology"/>
<sequence length="294" mass="33587">MYNGIGLQTPRGSGTNGYIQTNKFFVRPKTTKVETKGLEGDAGTGGVKRANKEILEHDRKRQIQLKLVLLLEDKLTQQGYTQNEIIDKIQETRKLLQAADDAPGPNNKVSDTHQIAARKEKQMETLRAAFGISRGDDNSETQDQKLEKATKLESDDETIIEDQRNGLIDSHAIEKRAEVKKYRFLDRVQSQKMRHDADSSNPDISTKHIRSSRKNTKKTVMIHTRKEAQRCTSIPEELTVRIRILEVMKYIRKAVNLNQVGKLKSTKKREDMIQMLIPEELTVRTQILGILKTI</sequence>
<evidence type="ECO:0000256" key="2">
    <source>
        <dbReference type="ARBA" id="ARBA00005954"/>
    </source>
</evidence>
<dbReference type="Proteomes" id="UP000631114">
    <property type="component" value="Unassembled WGS sequence"/>
</dbReference>
<dbReference type="GO" id="GO:0005681">
    <property type="term" value="C:spliceosomal complex"/>
    <property type="evidence" value="ECO:0007669"/>
    <property type="project" value="UniProtKB-KW"/>
</dbReference>
<dbReference type="GO" id="GO:0008380">
    <property type="term" value="P:RNA splicing"/>
    <property type="evidence" value="ECO:0007669"/>
    <property type="project" value="UniProtKB-KW"/>
</dbReference>
<accession>A0A835IGN2</accession>
<keyword evidence="4" id="KW-0747">Spliceosome</keyword>
<feature type="domain" description="CWF21" evidence="8">
    <location>
        <begin position="55"/>
        <end position="101"/>
    </location>
</feature>
<comment type="similarity">
    <text evidence="2">Belongs to the CWC21 family.</text>
</comment>
<reference evidence="9 10" key="1">
    <citation type="submission" date="2020-10" db="EMBL/GenBank/DDBJ databases">
        <title>The Coptis chinensis genome and diversification of protoberbering-type alkaloids.</title>
        <authorList>
            <person name="Wang B."/>
            <person name="Shu S."/>
            <person name="Song C."/>
            <person name="Liu Y."/>
        </authorList>
    </citation>
    <scope>NUCLEOTIDE SEQUENCE [LARGE SCALE GENOMIC DNA]</scope>
    <source>
        <strain evidence="9">HL-2020</strain>
        <tissue evidence="9">Leaf</tissue>
    </source>
</reference>
<dbReference type="InterPro" id="IPR051372">
    <property type="entry name" value="CWC21"/>
</dbReference>
<evidence type="ECO:0000256" key="3">
    <source>
        <dbReference type="ARBA" id="ARBA00022664"/>
    </source>
</evidence>
<name>A0A835IGN2_9MAGN</name>
<comment type="caution">
    <text evidence="9">The sequence shown here is derived from an EMBL/GenBank/DDBJ whole genome shotgun (WGS) entry which is preliminary data.</text>
</comment>
<keyword evidence="3" id="KW-0507">mRNA processing</keyword>